<comment type="caution">
    <text evidence="2">The sequence shown here is derived from an EMBL/GenBank/DDBJ whole genome shotgun (WGS) entry which is preliminary data.</text>
</comment>
<reference evidence="2" key="2">
    <citation type="submission" date="2020-09" db="EMBL/GenBank/DDBJ databases">
        <authorList>
            <person name="Sun Q."/>
            <person name="Ohkuma M."/>
        </authorList>
    </citation>
    <scope>NUCLEOTIDE SEQUENCE</scope>
    <source>
        <strain evidence="2">JCM 4518</strain>
    </source>
</reference>
<feature type="compositionally biased region" description="Pro residues" evidence="1">
    <location>
        <begin position="66"/>
        <end position="79"/>
    </location>
</feature>
<organism evidence="2 3">
    <name type="scientific">Streptomyces termitum</name>
    <dbReference type="NCBI Taxonomy" id="67368"/>
    <lineage>
        <taxon>Bacteria</taxon>
        <taxon>Bacillati</taxon>
        <taxon>Actinomycetota</taxon>
        <taxon>Actinomycetes</taxon>
        <taxon>Kitasatosporales</taxon>
        <taxon>Streptomycetaceae</taxon>
        <taxon>Streptomyces</taxon>
    </lineage>
</organism>
<evidence type="ECO:0000313" key="3">
    <source>
        <dbReference type="Proteomes" id="UP000644020"/>
    </source>
</evidence>
<evidence type="ECO:0000256" key="1">
    <source>
        <dbReference type="SAM" id="MobiDB-lite"/>
    </source>
</evidence>
<dbReference type="RefSeq" id="WP_189976865.1">
    <property type="nucleotide sequence ID" value="NZ_BMUL01000006.1"/>
</dbReference>
<reference evidence="2" key="1">
    <citation type="journal article" date="2014" name="Int. J. Syst. Evol. Microbiol.">
        <title>Complete genome sequence of Corynebacterium casei LMG S-19264T (=DSM 44701T), isolated from a smear-ripened cheese.</title>
        <authorList>
            <consortium name="US DOE Joint Genome Institute (JGI-PGF)"/>
            <person name="Walter F."/>
            <person name="Albersmeier A."/>
            <person name="Kalinowski J."/>
            <person name="Ruckert C."/>
        </authorList>
    </citation>
    <scope>NUCLEOTIDE SEQUENCE</scope>
    <source>
        <strain evidence="2">JCM 4518</strain>
    </source>
</reference>
<gene>
    <name evidence="2" type="ORF">GCM10010305_26540</name>
</gene>
<evidence type="ECO:0008006" key="4">
    <source>
        <dbReference type="Google" id="ProtNLM"/>
    </source>
</evidence>
<accession>A0A918T052</accession>
<proteinExistence type="predicted"/>
<name>A0A918T052_9ACTN</name>
<feature type="region of interest" description="Disordered" evidence="1">
    <location>
        <begin position="59"/>
        <end position="79"/>
    </location>
</feature>
<evidence type="ECO:0000313" key="2">
    <source>
        <dbReference type="EMBL" id="GHA81550.1"/>
    </source>
</evidence>
<dbReference type="Proteomes" id="UP000644020">
    <property type="component" value="Unassembled WGS sequence"/>
</dbReference>
<protein>
    <recommendedName>
        <fullName evidence="4">Nucleopolyhedrovirus P10 family protein</fullName>
    </recommendedName>
</protein>
<sequence>MTMSDGGITAVRARLAPGRLLPLGTAADGAWLAERAAREVLLRAASAVRGVVPGRLGIGPAEEAAGPPPEGVPPGGLPPGPLRIAAEFAAVSGRPLPAAAGELREVLHAAAEGLDLAVAEVDLRVTELLDAAPAREPGPVAPEPGRTAPATDDPVALAALRVPGVAGVADALGPPVHRMPGAVRVECAVTAGRRPAEVARAVRAAVAEAALEGTSVTVLVSELR</sequence>
<keyword evidence="3" id="KW-1185">Reference proteome</keyword>
<dbReference type="AlphaFoldDB" id="A0A918T052"/>
<dbReference type="EMBL" id="BMUL01000006">
    <property type="protein sequence ID" value="GHA81550.1"/>
    <property type="molecule type" value="Genomic_DNA"/>
</dbReference>